<feature type="compositionally biased region" description="Gly residues" evidence="8">
    <location>
        <begin position="255"/>
        <end position="264"/>
    </location>
</feature>
<accession>A0A6P8FK75</accession>
<feature type="compositionally biased region" description="Low complexity" evidence="8">
    <location>
        <begin position="100"/>
        <end position="118"/>
    </location>
</feature>
<evidence type="ECO:0000256" key="3">
    <source>
        <dbReference type="ARBA" id="ARBA00022692"/>
    </source>
</evidence>
<keyword evidence="4" id="KW-0734">Signal transduction inhibitor</keyword>
<dbReference type="GO" id="GO:0070412">
    <property type="term" value="F:R-SMAD binding"/>
    <property type="evidence" value="ECO:0007669"/>
    <property type="project" value="InterPro"/>
</dbReference>
<evidence type="ECO:0000256" key="7">
    <source>
        <dbReference type="ARBA" id="ARBA00023136"/>
    </source>
</evidence>
<evidence type="ECO:0000256" key="9">
    <source>
        <dbReference type="SAM" id="Phobius"/>
    </source>
</evidence>
<feature type="compositionally biased region" description="Basic and acidic residues" evidence="8">
    <location>
        <begin position="280"/>
        <end position="293"/>
    </location>
</feature>
<evidence type="ECO:0000256" key="2">
    <source>
        <dbReference type="ARBA" id="ARBA00009908"/>
    </source>
</evidence>
<evidence type="ECO:0000256" key="5">
    <source>
        <dbReference type="ARBA" id="ARBA00022753"/>
    </source>
</evidence>
<dbReference type="OrthoDB" id="10038550at2759"/>
<comment type="subcellular location">
    <subcellularLocation>
        <location evidence="1">Early endosome membrane</location>
        <topology evidence="1">Single-pass membrane protein</topology>
    </subcellularLocation>
</comment>
<dbReference type="CTD" id="56937"/>
<evidence type="ECO:0000256" key="4">
    <source>
        <dbReference type="ARBA" id="ARBA00022700"/>
    </source>
</evidence>
<dbReference type="AlphaFoldDB" id="A0A6P8FK75"/>
<gene>
    <name evidence="11" type="primary">pmepa1</name>
</gene>
<dbReference type="GO" id="GO:0030512">
    <property type="term" value="P:negative regulation of transforming growth factor beta receptor signaling pathway"/>
    <property type="evidence" value="ECO:0007669"/>
    <property type="project" value="InterPro"/>
</dbReference>
<feature type="region of interest" description="Disordered" evidence="8">
    <location>
        <begin position="246"/>
        <end position="293"/>
    </location>
</feature>
<dbReference type="GO" id="GO:0000139">
    <property type="term" value="C:Golgi membrane"/>
    <property type="evidence" value="ECO:0007669"/>
    <property type="project" value="TreeGrafter"/>
</dbReference>
<evidence type="ECO:0000313" key="10">
    <source>
        <dbReference type="Proteomes" id="UP000515152"/>
    </source>
</evidence>
<evidence type="ECO:0000256" key="8">
    <source>
        <dbReference type="SAM" id="MobiDB-lite"/>
    </source>
</evidence>
<keyword evidence="3 9" id="KW-0812">Transmembrane</keyword>
<reference evidence="11" key="1">
    <citation type="submission" date="2025-08" db="UniProtKB">
        <authorList>
            <consortium name="RefSeq"/>
        </authorList>
    </citation>
    <scope>IDENTIFICATION</scope>
</reference>
<proteinExistence type="inferred from homology"/>
<keyword evidence="6 9" id="KW-1133">Transmembrane helix</keyword>
<evidence type="ECO:0000256" key="1">
    <source>
        <dbReference type="ARBA" id="ARBA00004391"/>
    </source>
</evidence>
<dbReference type="RefSeq" id="XP_031423617.1">
    <property type="nucleotide sequence ID" value="XM_031567757.2"/>
</dbReference>
<dbReference type="PANTHER" id="PTHR16514:SF5">
    <property type="entry name" value="PROTEIN TMEPAI"/>
    <property type="match status" value="1"/>
</dbReference>
<evidence type="ECO:0000256" key="6">
    <source>
        <dbReference type="ARBA" id="ARBA00022989"/>
    </source>
</evidence>
<organism evidence="10 11">
    <name type="scientific">Clupea harengus</name>
    <name type="common">Atlantic herring</name>
    <dbReference type="NCBI Taxonomy" id="7950"/>
    <lineage>
        <taxon>Eukaryota</taxon>
        <taxon>Metazoa</taxon>
        <taxon>Chordata</taxon>
        <taxon>Craniata</taxon>
        <taxon>Vertebrata</taxon>
        <taxon>Euteleostomi</taxon>
        <taxon>Actinopterygii</taxon>
        <taxon>Neopterygii</taxon>
        <taxon>Teleostei</taxon>
        <taxon>Clupei</taxon>
        <taxon>Clupeiformes</taxon>
        <taxon>Clupeoidei</taxon>
        <taxon>Clupeidae</taxon>
        <taxon>Clupea</taxon>
    </lineage>
</organism>
<protein>
    <submittedName>
        <fullName evidence="11">Protein TMEPAI isoform X1</fullName>
    </submittedName>
</protein>
<dbReference type="GO" id="GO:0031901">
    <property type="term" value="C:early endosome membrane"/>
    <property type="evidence" value="ECO:0007669"/>
    <property type="project" value="UniProtKB-SubCell"/>
</dbReference>
<keyword evidence="5" id="KW-0967">Endosome</keyword>
<dbReference type="KEGG" id="char:105907266"/>
<dbReference type="GeneID" id="105907266"/>
<dbReference type="Proteomes" id="UP000515152">
    <property type="component" value="Chromosome 5"/>
</dbReference>
<sequence>MFNSMGLINDTTGIHTNVSCSCNCKHSTSFQSTEIMCGSVFVGQLEFVQILVIVVVMMVMVVVITCLLNHYRLSAYSLLTRHGTARRQHLPFTSDTSLWPSDGVGPSSGVSEQQVSSSRPPDQVGSRGGGGGVGGVGRFQPTWPYLQHSIIELPPTISLSDGEEPPPYQGPCTLQLRDPEQQLELNRESVRAPPNRTIYDGPLINPPCPSTYSSSSGGVSMGGYPNQPRQEGAPPTYSEAIGHYYHHSPPRHLRGGNGGGGEGLRGVPNPTPLIQAVENRNARNKEKQKVQHV</sequence>
<name>A0A6P8FK75_CLUHA</name>
<evidence type="ECO:0000313" key="11">
    <source>
        <dbReference type="RefSeq" id="XP_031423617.1"/>
    </source>
</evidence>
<dbReference type="InterPro" id="IPR043445">
    <property type="entry name" value="TMEPAI/LRAD4"/>
</dbReference>
<comment type="similarity">
    <text evidence="2">Belongs to the PMEPA1 family.</text>
</comment>
<dbReference type="PANTHER" id="PTHR16514">
    <property type="entry name" value="LOW DENSITY LIPOPROTEIN RECEPTOR CLASS A DOMAIN-CONTAINING 4A"/>
    <property type="match status" value="1"/>
</dbReference>
<keyword evidence="10" id="KW-1185">Reference proteome</keyword>
<feature type="transmembrane region" description="Helical" evidence="9">
    <location>
        <begin position="47"/>
        <end position="68"/>
    </location>
</feature>
<feature type="region of interest" description="Disordered" evidence="8">
    <location>
        <begin position="96"/>
        <end position="133"/>
    </location>
</feature>
<keyword evidence="7 9" id="KW-0472">Membrane</keyword>